<evidence type="ECO:0000256" key="1">
    <source>
        <dbReference type="SAM" id="SignalP"/>
    </source>
</evidence>
<reference evidence="2 4" key="1">
    <citation type="submission" date="2019-08" db="EMBL/GenBank/DDBJ databases">
        <title>Comparative genome analysis confer to the adaptation heavy metal polluted environment.</title>
        <authorList>
            <person name="Li Y."/>
        </authorList>
    </citation>
    <scope>NUCLEOTIDE SEQUENCE [LARGE SCALE GENOMIC DNA]</scope>
    <source>
        <strain evidence="2 4">P2</strain>
    </source>
</reference>
<organism evidence="2 4">
    <name type="scientific">Mucilaginibacter rubeus</name>
    <dbReference type="NCBI Taxonomy" id="2027860"/>
    <lineage>
        <taxon>Bacteria</taxon>
        <taxon>Pseudomonadati</taxon>
        <taxon>Bacteroidota</taxon>
        <taxon>Sphingobacteriia</taxon>
        <taxon>Sphingobacteriales</taxon>
        <taxon>Sphingobacteriaceae</taxon>
        <taxon>Mucilaginibacter</taxon>
    </lineage>
</organism>
<evidence type="ECO:0000313" key="4">
    <source>
        <dbReference type="Proteomes" id="UP000250557"/>
    </source>
</evidence>
<dbReference type="EMBL" id="CP043451">
    <property type="protein sequence ID" value="QEM04771.1"/>
    <property type="molecule type" value="Genomic_DNA"/>
</dbReference>
<dbReference type="EMBL" id="CP071880">
    <property type="protein sequence ID" value="QTE52717.1"/>
    <property type="molecule type" value="Genomic_DNA"/>
</dbReference>
<name>A0AAE6JG35_9SPHI</name>
<sequence length="301" mass="34367">MMKKIMFLILLAPVLCRAQHISQTDWKNFWTMRDSVSASPDTARQLAAVNHLYISSASDGLKAFMRNKDGLDRKWLALLKGNPGFWDTLQRKQFMINAAVRKLERRIARFQKLYPELKPAQSYFIVGLRQQGGTVRGSLSIIGVEVVLNDPEMTGDQLVRMGIHEYTHTQQKRPDFQHINVLTSAIREGACDFVAKLVTGIPMKTPYMAYGPVHEKEVWNSFQREMYTQNNDNWVSTGQNPALPAPDLGYFIGYRICQAYYDQAKDKKAALKEIIELDYANPVAVDDFFKRSGYRCGRSGN</sequence>
<keyword evidence="5" id="KW-1185">Reference proteome</keyword>
<protein>
    <recommendedName>
        <fullName evidence="6">DUF2268 domain-containing protein</fullName>
    </recommendedName>
</protein>
<accession>A0AAE6JG35</accession>
<dbReference type="Proteomes" id="UP000250557">
    <property type="component" value="Chromosome"/>
</dbReference>
<dbReference type="RefSeq" id="WP_112651912.1">
    <property type="nucleotide sequence ID" value="NZ_CP043451.1"/>
</dbReference>
<evidence type="ECO:0000313" key="2">
    <source>
        <dbReference type="EMBL" id="QEM04771.1"/>
    </source>
</evidence>
<feature type="chain" id="PRO_5042208063" description="DUF2268 domain-containing protein" evidence="1">
    <location>
        <begin position="19"/>
        <end position="301"/>
    </location>
</feature>
<gene>
    <name evidence="2" type="ORF">DIU31_015070</name>
    <name evidence="3" type="ORF">J3L21_12430</name>
</gene>
<evidence type="ECO:0008006" key="6">
    <source>
        <dbReference type="Google" id="ProtNLM"/>
    </source>
</evidence>
<dbReference type="Proteomes" id="UP000663940">
    <property type="component" value="Chromosome"/>
</dbReference>
<keyword evidence="1" id="KW-0732">Signal</keyword>
<proteinExistence type="predicted"/>
<evidence type="ECO:0000313" key="3">
    <source>
        <dbReference type="EMBL" id="QTE52717.1"/>
    </source>
</evidence>
<evidence type="ECO:0000313" key="5">
    <source>
        <dbReference type="Proteomes" id="UP000663940"/>
    </source>
</evidence>
<dbReference type="AlphaFoldDB" id="A0AAE6JG35"/>
<reference evidence="3 5" key="2">
    <citation type="submission" date="2021-03" db="EMBL/GenBank/DDBJ databases">
        <title>Mucilaginibacter strains isolated from gold and copper mining confer multi heavy-metal resistance.</title>
        <authorList>
            <person name="Li Y."/>
        </authorList>
    </citation>
    <scope>NUCLEOTIDE SEQUENCE [LARGE SCALE GENOMIC DNA]</scope>
    <source>
        <strain evidence="3 5">P2-4</strain>
    </source>
</reference>
<feature type="signal peptide" evidence="1">
    <location>
        <begin position="1"/>
        <end position="18"/>
    </location>
</feature>